<dbReference type="AlphaFoldDB" id="A0AB74LET8"/>
<evidence type="ECO:0000259" key="1">
    <source>
        <dbReference type="Pfam" id="PF00553"/>
    </source>
</evidence>
<dbReference type="GO" id="GO:0004553">
    <property type="term" value="F:hydrolase activity, hydrolyzing O-glycosyl compounds"/>
    <property type="evidence" value="ECO:0007669"/>
    <property type="project" value="InterPro"/>
</dbReference>
<reference evidence="3" key="1">
    <citation type="journal article" date="2019" name="Sci. Rep.">
        <title>Genomic Polymorphism Associated with the Emergence of Virulent Isolates of Mycobacterium bovis in the Nile Delta.</title>
        <authorList>
            <person name="Abdelaal H.F.M."/>
            <person name="Spalink D."/>
            <person name="Amer A."/>
            <person name="Steinberg H."/>
            <person name="Hashish E.A."/>
            <person name="Nasr E.A."/>
            <person name="Talaat A.M."/>
        </authorList>
    </citation>
    <scope>NUCLEOTIDE SEQUENCE [LARGE SCALE GENOMIC DNA]</scope>
    <source>
        <strain evidence="3">MBE9</strain>
    </source>
</reference>
<evidence type="ECO:0000313" key="3">
    <source>
        <dbReference type="Proteomes" id="UP000460362"/>
    </source>
</evidence>
<evidence type="ECO:0000313" key="2">
    <source>
        <dbReference type="EMBL" id="TXA00532.1"/>
    </source>
</evidence>
<dbReference type="InterPro" id="IPR008965">
    <property type="entry name" value="CBM2/CBM3_carb-bd_dom_sf"/>
</dbReference>
<dbReference type="InterPro" id="IPR012291">
    <property type="entry name" value="CBM2_carb-bd_dom_sf"/>
</dbReference>
<feature type="domain" description="CBM2" evidence="1">
    <location>
        <begin position="6"/>
        <end position="58"/>
    </location>
</feature>
<dbReference type="Pfam" id="PF00553">
    <property type="entry name" value="CBM_2"/>
    <property type="match status" value="1"/>
</dbReference>
<dbReference type="EMBL" id="QFYW01000002">
    <property type="protein sequence ID" value="TXA00532.1"/>
    <property type="molecule type" value="Genomic_DNA"/>
</dbReference>
<dbReference type="InterPro" id="IPR001919">
    <property type="entry name" value="CBD2"/>
</dbReference>
<name>A0AB74LET8_MYCBI</name>
<dbReference type="Gene3D" id="2.60.40.290">
    <property type="match status" value="1"/>
</dbReference>
<protein>
    <recommendedName>
        <fullName evidence="1">CBM2 domain-containing protein</fullName>
    </recommendedName>
</protein>
<comment type="caution">
    <text evidence="2">The sequence shown here is derived from an EMBL/GenBank/DDBJ whole genome shotgun (WGS) entry which is preliminary data.</text>
</comment>
<dbReference type="GO" id="GO:0030247">
    <property type="term" value="F:polysaccharide binding"/>
    <property type="evidence" value="ECO:0007669"/>
    <property type="project" value="InterPro"/>
</dbReference>
<organism evidence="2 3">
    <name type="scientific">Mycobacterium bovis</name>
    <dbReference type="NCBI Taxonomy" id="1765"/>
    <lineage>
        <taxon>Bacteria</taxon>
        <taxon>Bacillati</taxon>
        <taxon>Actinomycetota</taxon>
        <taxon>Actinomycetes</taxon>
        <taxon>Mycobacteriales</taxon>
        <taxon>Mycobacteriaceae</taxon>
        <taxon>Mycobacterium</taxon>
        <taxon>Mycobacterium tuberculosis complex</taxon>
    </lineage>
</organism>
<accession>A0AB74LET8</accession>
<sequence>MRSPRNGMVATWPITRSTNSGATSMTDWRLQFTLPENASISNACCAQLAQSGTQYTLDAREL</sequence>
<dbReference type="SUPFAM" id="SSF49384">
    <property type="entry name" value="Carbohydrate-binding domain"/>
    <property type="match status" value="1"/>
</dbReference>
<proteinExistence type="predicted"/>
<gene>
    <name evidence="2" type="ORF">DKM16_18460</name>
</gene>
<dbReference type="Proteomes" id="UP000460362">
    <property type="component" value="Unassembled WGS sequence"/>
</dbReference>
<dbReference type="GO" id="GO:0005975">
    <property type="term" value="P:carbohydrate metabolic process"/>
    <property type="evidence" value="ECO:0007669"/>
    <property type="project" value="InterPro"/>
</dbReference>